<reference evidence="5 6" key="1">
    <citation type="journal article" date="2019" name="Science, e1252229">
        <title>Invertible promoters mediate bacterial phase variation, antibiotic resistance, and host adaptation in the gut.</title>
        <authorList>
            <person name="Jiang X."/>
            <person name="Hall A.B."/>
            <person name="Arthur T.D."/>
            <person name="Plichta D.R."/>
            <person name="Covington C.T."/>
            <person name="Poyet M."/>
            <person name="Crothers J."/>
            <person name="Moses P.L."/>
            <person name="Tolonen A.C."/>
            <person name="Vlamakis H."/>
            <person name="Alm E.J."/>
            <person name="Xavier R.J."/>
        </authorList>
    </citation>
    <scope>NUCLEOTIDE SEQUENCE [LARGE SCALE GENOMIC DNA]</scope>
    <source>
        <strain evidence="6">aa_0143</strain>
    </source>
</reference>
<evidence type="ECO:0000256" key="1">
    <source>
        <dbReference type="ARBA" id="ARBA00022603"/>
    </source>
</evidence>
<comment type="similarity">
    <text evidence="4">Belongs to the MT-A70-like family.</text>
</comment>
<organism evidence="5 6">
    <name type="scientific">[Ruminococcus] torques</name>
    <dbReference type="NCBI Taxonomy" id="33039"/>
    <lineage>
        <taxon>Bacteria</taxon>
        <taxon>Bacillati</taxon>
        <taxon>Bacillota</taxon>
        <taxon>Clostridia</taxon>
        <taxon>Lachnospirales</taxon>
        <taxon>Lachnospiraceae</taxon>
        <taxon>Mediterraneibacter</taxon>
    </lineage>
</organism>
<gene>
    <name evidence="5" type="ORF">EAI93_04465</name>
</gene>
<dbReference type="PROSITE" id="PS00092">
    <property type="entry name" value="N6_MTASE"/>
    <property type="match status" value="1"/>
</dbReference>
<name>A0A4Q5C9R9_9FIRM</name>
<keyword evidence="1 5" id="KW-0489">Methyltransferase</keyword>
<proteinExistence type="inferred from homology"/>
<dbReference type="PANTHER" id="PTHR12829">
    <property type="entry name" value="N6-ADENOSINE-METHYLTRANSFERASE"/>
    <property type="match status" value="1"/>
</dbReference>
<evidence type="ECO:0000256" key="4">
    <source>
        <dbReference type="PROSITE-ProRule" id="PRU00489"/>
    </source>
</evidence>
<evidence type="ECO:0000313" key="5">
    <source>
        <dbReference type="EMBL" id="RYS81077.1"/>
    </source>
</evidence>
<dbReference type="GO" id="GO:0008168">
    <property type="term" value="F:methyltransferase activity"/>
    <property type="evidence" value="ECO:0007669"/>
    <property type="project" value="UniProtKB-KW"/>
</dbReference>
<dbReference type="InterPro" id="IPR002052">
    <property type="entry name" value="DNA_methylase_N6_adenine_CS"/>
</dbReference>
<evidence type="ECO:0000256" key="2">
    <source>
        <dbReference type="ARBA" id="ARBA00022679"/>
    </source>
</evidence>
<keyword evidence="3" id="KW-0949">S-adenosyl-L-methionine</keyword>
<dbReference type="Proteomes" id="UP000292665">
    <property type="component" value="Unassembled WGS sequence"/>
</dbReference>
<keyword evidence="2 5" id="KW-0808">Transferase</keyword>
<sequence length="186" mass="21485">MRNKKYQIIYADPPWQYNRKAGQGIAADHYPTMSLQEICDLPVGKLADKDCVLFLWVTFPQLREGLSVIQAWGFQYKTVAFVWVKKNKKADTLFLGLGHWTRSNAEICLLATKGSVHRKSAYVRQIILSHIERHSKKPDVARDRIVELIGDVPRIELFARQTTPGWDVWGNEIQSDIEMKSEEEIE</sequence>
<dbReference type="AlphaFoldDB" id="A0A4Q5C9R9"/>
<dbReference type="Pfam" id="PF05063">
    <property type="entry name" value="MT-A70"/>
    <property type="match status" value="1"/>
</dbReference>
<dbReference type="InterPro" id="IPR029063">
    <property type="entry name" value="SAM-dependent_MTases_sf"/>
</dbReference>
<dbReference type="EMBL" id="RCYR01000005">
    <property type="protein sequence ID" value="RYS81077.1"/>
    <property type="molecule type" value="Genomic_DNA"/>
</dbReference>
<comment type="caution">
    <text evidence="5">The sequence shown here is derived from an EMBL/GenBank/DDBJ whole genome shotgun (WGS) entry which is preliminary data.</text>
</comment>
<dbReference type="PROSITE" id="PS51143">
    <property type="entry name" value="MT_A70"/>
    <property type="match status" value="1"/>
</dbReference>
<dbReference type="SUPFAM" id="SSF53335">
    <property type="entry name" value="S-adenosyl-L-methionine-dependent methyltransferases"/>
    <property type="match status" value="1"/>
</dbReference>
<dbReference type="InterPro" id="IPR007757">
    <property type="entry name" value="MT-A70-like"/>
</dbReference>
<protein>
    <submittedName>
        <fullName evidence="5">Adenine methyltransferase</fullName>
    </submittedName>
</protein>
<dbReference type="GO" id="GO:0032259">
    <property type="term" value="P:methylation"/>
    <property type="evidence" value="ECO:0007669"/>
    <property type="project" value="UniProtKB-KW"/>
</dbReference>
<dbReference type="PANTHER" id="PTHR12829:SF7">
    <property type="entry name" value="N6-ADENOSINE-METHYLTRANSFERASE CATALYTIC SUBUNIT"/>
    <property type="match status" value="1"/>
</dbReference>
<dbReference type="GO" id="GO:0003676">
    <property type="term" value="F:nucleic acid binding"/>
    <property type="evidence" value="ECO:0007669"/>
    <property type="project" value="InterPro"/>
</dbReference>
<dbReference type="RefSeq" id="WP_118576006.1">
    <property type="nucleotide sequence ID" value="NZ_RCYR01000005.1"/>
</dbReference>
<evidence type="ECO:0000313" key="6">
    <source>
        <dbReference type="Proteomes" id="UP000292665"/>
    </source>
</evidence>
<accession>A0A4Q5C9R9</accession>
<evidence type="ECO:0000256" key="3">
    <source>
        <dbReference type="ARBA" id="ARBA00022691"/>
    </source>
</evidence>